<dbReference type="AlphaFoldDB" id="A0A1E5H7P7"/>
<dbReference type="PANTHER" id="PTHR40056">
    <property type="entry name" value="HYPOTHETICAL CYTOSOLIC PROTEIN"/>
    <property type="match status" value="1"/>
</dbReference>
<accession>A0A1E5H7P7</accession>
<sequence>MDEMETSLQSWGEELEGVHLPRWHELPEIDLYMDQVITLVERYLSPIILKEKHTLLTSSMVNNYVKLGLIPAPKKKRYNQKHLAFLIAITLLKQVLTIPEIKQGILYQGAAVGIREAYDLFCEEQEAALAVVISQAAGKQPIAAFDQPISVNYLAVKGATLSFATKLFTEKVIELEQKYLEENGEQTYE</sequence>
<comment type="caution">
    <text evidence="1">The sequence shown here is derived from an EMBL/GenBank/DDBJ whole genome shotgun (WGS) entry which is preliminary data.</text>
</comment>
<evidence type="ECO:0000313" key="2">
    <source>
        <dbReference type="Proteomes" id="UP000095094"/>
    </source>
</evidence>
<evidence type="ECO:0000313" key="1">
    <source>
        <dbReference type="EMBL" id="OEG20680.1"/>
    </source>
</evidence>
<dbReference type="OrthoDB" id="3191472at2"/>
<protein>
    <submittedName>
        <fullName evidence="1">Fatty acid-binding protein DegV</fullName>
    </submittedName>
</protein>
<dbReference type="InterPro" id="IPR014975">
    <property type="entry name" value="DUF1836"/>
</dbReference>
<dbReference type="PANTHER" id="PTHR40056:SF1">
    <property type="entry name" value="DUF1836 DOMAIN-CONTAINING PROTEIN"/>
    <property type="match status" value="1"/>
</dbReference>
<reference evidence="2" key="1">
    <citation type="submission" date="2016-09" db="EMBL/GenBank/DDBJ databases">
        <authorList>
            <person name="Gulvik C.A."/>
        </authorList>
    </citation>
    <scope>NUCLEOTIDE SEQUENCE [LARGE SCALE GENOMIC DNA]</scope>
    <source>
        <strain evidence="2">LMG 8895</strain>
    </source>
</reference>
<dbReference type="PATRIC" id="fig|332950.4.peg.90"/>
<dbReference type="Pfam" id="PF08876">
    <property type="entry name" value="DUF1836"/>
    <property type="match status" value="1"/>
</dbReference>
<gene>
    <name evidence="1" type="ORF">BCR25_02360</name>
</gene>
<name>A0A1E5H7P7_9ENTE</name>
<keyword evidence="2" id="KW-1185">Reference proteome</keyword>
<dbReference type="RefSeq" id="WP_069661988.1">
    <property type="nucleotide sequence ID" value="NZ_JBHUJJ010000001.1"/>
</dbReference>
<dbReference type="Proteomes" id="UP000095094">
    <property type="component" value="Unassembled WGS sequence"/>
</dbReference>
<organism evidence="1 2">
    <name type="scientific">Enterococcus termitis</name>
    <dbReference type="NCBI Taxonomy" id="332950"/>
    <lineage>
        <taxon>Bacteria</taxon>
        <taxon>Bacillati</taxon>
        <taxon>Bacillota</taxon>
        <taxon>Bacilli</taxon>
        <taxon>Lactobacillales</taxon>
        <taxon>Enterococcaceae</taxon>
        <taxon>Enterococcus</taxon>
    </lineage>
</organism>
<dbReference type="EMBL" id="MIJY01000001">
    <property type="protein sequence ID" value="OEG20680.1"/>
    <property type="molecule type" value="Genomic_DNA"/>
</dbReference>
<proteinExistence type="predicted"/>